<evidence type="ECO:0000259" key="2">
    <source>
        <dbReference type="Pfam" id="PF05036"/>
    </source>
</evidence>
<accession>W7YNL5</accession>
<evidence type="ECO:0000313" key="3">
    <source>
        <dbReference type="EMBL" id="GAF10032.1"/>
    </source>
</evidence>
<dbReference type="InterPro" id="IPR007730">
    <property type="entry name" value="SPOR-like_dom"/>
</dbReference>
<proteinExistence type="predicted"/>
<keyword evidence="1" id="KW-1133">Transmembrane helix</keyword>
<name>W7YNL5_9BACL</name>
<sequence>MDSGRMEWEDKFEGPELLDGVEEHGNSYRPRSPSSWWKVAGTVTGAVVTGALFGFVILSFFKTGADTQIPVHTNQQTVSINKEGNEPSNPDASGLAAPVSVSIQPQSYYMLQYGVFSSADRAEQAVKELQQYGIAAGRDNDQENRVYAGVSPDREQAKLLSGQLKTQGMELYVREVTTPAPTALRFNGTSDDLNQYFAVSDELIASLTQTSASLLGQDNPGALSNKETTALINLHQKWTESVKLLQTGLGSQEANRVETLEKSMNSALSALTEYNKNSSKGHLWEVQSSMMKYIMEQKQLMNSLEK</sequence>
<dbReference type="Gene3D" id="3.30.70.1070">
    <property type="entry name" value="Sporulation related repeat"/>
    <property type="match status" value="1"/>
</dbReference>
<evidence type="ECO:0000313" key="4">
    <source>
        <dbReference type="Proteomes" id="UP000019364"/>
    </source>
</evidence>
<dbReference type="Pfam" id="PF05036">
    <property type="entry name" value="SPOR"/>
    <property type="match status" value="1"/>
</dbReference>
<comment type="caution">
    <text evidence="3">The sequence shown here is derived from an EMBL/GenBank/DDBJ whole genome shotgun (WGS) entry which is preliminary data.</text>
</comment>
<dbReference type="SUPFAM" id="SSF110997">
    <property type="entry name" value="Sporulation related repeat"/>
    <property type="match status" value="1"/>
</dbReference>
<dbReference type="eggNOG" id="ENOG5033KWF">
    <property type="taxonomic scope" value="Bacteria"/>
</dbReference>
<keyword evidence="4" id="KW-1185">Reference proteome</keyword>
<feature type="domain" description="SPOR" evidence="2">
    <location>
        <begin position="106"/>
        <end position="173"/>
    </location>
</feature>
<dbReference type="STRING" id="1236976.JCM16418_4202"/>
<organism evidence="3 4">
    <name type="scientific">Paenibacillus pini JCM 16418</name>
    <dbReference type="NCBI Taxonomy" id="1236976"/>
    <lineage>
        <taxon>Bacteria</taxon>
        <taxon>Bacillati</taxon>
        <taxon>Bacillota</taxon>
        <taxon>Bacilli</taxon>
        <taxon>Bacillales</taxon>
        <taxon>Paenibacillaceae</taxon>
        <taxon>Paenibacillus</taxon>
    </lineage>
</organism>
<reference evidence="3 4" key="1">
    <citation type="journal article" date="2014" name="Genome Announc.">
        <title>Draft Genome Sequence of Paenibacillus pini JCM 16418T, Isolated from the Rhizosphere of Pine Tree.</title>
        <authorList>
            <person name="Yuki M."/>
            <person name="Oshima K."/>
            <person name="Suda W."/>
            <person name="Oshida Y."/>
            <person name="Kitamura K."/>
            <person name="Iida Y."/>
            <person name="Hattori M."/>
            <person name="Ohkuma M."/>
        </authorList>
    </citation>
    <scope>NUCLEOTIDE SEQUENCE [LARGE SCALE GENOMIC DNA]</scope>
    <source>
        <strain evidence="3 4">JCM 16418</strain>
    </source>
</reference>
<feature type="transmembrane region" description="Helical" evidence="1">
    <location>
        <begin position="39"/>
        <end position="61"/>
    </location>
</feature>
<protein>
    <recommendedName>
        <fullName evidence="2">SPOR domain-containing protein</fullName>
    </recommendedName>
</protein>
<gene>
    <name evidence="3" type="ORF">JCM16418_4202</name>
</gene>
<dbReference type="AlphaFoldDB" id="W7YNL5"/>
<dbReference type="OrthoDB" id="2680382at2"/>
<dbReference type="Proteomes" id="UP000019364">
    <property type="component" value="Unassembled WGS sequence"/>
</dbReference>
<evidence type="ECO:0000256" key="1">
    <source>
        <dbReference type="SAM" id="Phobius"/>
    </source>
</evidence>
<keyword evidence="1" id="KW-0472">Membrane</keyword>
<dbReference type="EMBL" id="BAVZ01000017">
    <property type="protein sequence ID" value="GAF10032.1"/>
    <property type="molecule type" value="Genomic_DNA"/>
</dbReference>
<dbReference type="RefSeq" id="WP_052020539.1">
    <property type="nucleotide sequence ID" value="NZ_BAVZ01000017.1"/>
</dbReference>
<dbReference type="GO" id="GO:0042834">
    <property type="term" value="F:peptidoglycan binding"/>
    <property type="evidence" value="ECO:0007669"/>
    <property type="project" value="InterPro"/>
</dbReference>
<dbReference type="InterPro" id="IPR036680">
    <property type="entry name" value="SPOR-like_sf"/>
</dbReference>
<keyword evidence="1" id="KW-0812">Transmembrane</keyword>